<dbReference type="GO" id="GO:0000076">
    <property type="term" value="P:DNA replication checkpoint signaling"/>
    <property type="evidence" value="ECO:0007669"/>
    <property type="project" value="TreeGrafter"/>
</dbReference>
<protein>
    <submittedName>
        <fullName evidence="5">Protein timeless homolog (Trinotate prediction)</fullName>
    </submittedName>
</protein>
<sequence length="807" mass="94835">MRNTKNYSLIYQNLLRSFFDSELNKIIIFLTNSKIHNQWCYHVLAIMFNVLRRINVDEIQLFKETEHASNLSHSLDILVKNEQNQKKEKNNSSRSRHSAFGGTVVKTVDDSNQIIVNPKSNVNQQSIQDGKKQIKKTSKQQENVAVNCYYDIPADLWQCINEFCNDFLLLSFNPMYEKIINHSVDSDIPKSGCHFLWLLSFFLKINRISNKKINLVGQALAIETFNSVYHLIIEFLDKLDIDRKNVSDHICNINYAILVYHELYQYLNIMSLSSDTNFNHISEIFKEKIFYVSEYKDVFLTVFKKYRRDYYPLEFLRNLFTTFFLFFQSLKQFYKKKGAFLVQVKRKLNIINKSKNTPNWEYIFSSLQNLDFQSSNEFEPIQCNLNIPFENQLFDIKLNIRDFLACGEYNTAITTYYALTDFTGKEQKEKVEIIKDLEKIYHISRNNEAIDNLIDGESPELVDQELFSDAESVTEKQFDLNKYFSRYACLSVSKICSRLLQKFEENEPILNDSVSIFMHYVAFNLKFPQLFYHISYFRVFLRIFKESDKHIQLNNLAKKIILNFFTQVHKRSNIGCAEILFWKPLHESTLLYKDVDNSYDVDLESYSPDIIESSENSSTIDKAVKHSYRKITKISQSESISDEERNAIGSPIYMDDRCFNGTSLSSESSDKIKENGSSKRRISDDDSLIFCWSKKNLPTEEKEKFFESVKIECKLLLQEGFKNILLWIIRNLKTETQQKNILFLEPIDGLEIIPDKIDVLTIKLPFVVNFMNHIGFLSPTDQNSDPYWKIPYGVDQRLVEIIEQSII</sequence>
<comment type="subcellular location">
    <subcellularLocation>
        <location evidence="1">Nucleus</location>
    </subcellularLocation>
</comment>
<feature type="domain" description="Timeless N-terminal" evidence="4">
    <location>
        <begin position="10"/>
        <end position="105"/>
    </location>
</feature>
<dbReference type="EMBL" id="GHBR01000008">
    <property type="protein sequence ID" value="NDJ95608.1"/>
    <property type="molecule type" value="Transcribed_RNA"/>
</dbReference>
<accession>A0A6B2FVU3</accession>
<dbReference type="InterPro" id="IPR006906">
    <property type="entry name" value="Timeless_N"/>
</dbReference>
<name>A0A6B2FVU3_MYXSQ</name>
<dbReference type="PANTHER" id="PTHR22940:SF4">
    <property type="entry name" value="PROTEIN TIMELESS HOMOLOG"/>
    <property type="match status" value="1"/>
</dbReference>
<dbReference type="GO" id="GO:0003677">
    <property type="term" value="F:DNA binding"/>
    <property type="evidence" value="ECO:0007669"/>
    <property type="project" value="TreeGrafter"/>
</dbReference>
<evidence type="ECO:0000256" key="1">
    <source>
        <dbReference type="ARBA" id="ARBA00004123"/>
    </source>
</evidence>
<reference evidence="5" key="1">
    <citation type="submission" date="2018-11" db="EMBL/GenBank/DDBJ databases">
        <title>Myxobolus squamalis genome and transcriptome.</title>
        <authorList>
            <person name="Yahalomi D."/>
            <person name="Atkinson S.D."/>
            <person name="Neuhof M."/>
            <person name="Chang E.S."/>
            <person name="Philippe H."/>
            <person name="Cartwright P."/>
            <person name="Bartholomew J.L."/>
            <person name="Huchon D."/>
        </authorList>
    </citation>
    <scope>NUCLEOTIDE SEQUENCE</scope>
    <source>
        <strain evidence="5">71B08</strain>
        <tissue evidence="5">Whole</tissue>
    </source>
</reference>
<organism evidence="5">
    <name type="scientific">Myxobolus squamalis</name>
    <name type="common">Myxosporean</name>
    <dbReference type="NCBI Taxonomy" id="59785"/>
    <lineage>
        <taxon>Eukaryota</taxon>
        <taxon>Metazoa</taxon>
        <taxon>Cnidaria</taxon>
        <taxon>Myxozoa</taxon>
        <taxon>Myxosporea</taxon>
        <taxon>Bivalvulida</taxon>
        <taxon>Platysporina</taxon>
        <taxon>Myxobolidae</taxon>
        <taxon>Myxobolus</taxon>
    </lineage>
</organism>
<dbReference type="PANTHER" id="PTHR22940">
    <property type="entry name" value="TIMEOUT/TIMELESS-2"/>
    <property type="match status" value="1"/>
</dbReference>
<keyword evidence="3" id="KW-0131">Cell cycle</keyword>
<dbReference type="AlphaFoldDB" id="A0A6B2FVU3"/>
<dbReference type="InterPro" id="IPR044998">
    <property type="entry name" value="Timeless"/>
</dbReference>
<dbReference type="Pfam" id="PF04821">
    <property type="entry name" value="TIMELESS"/>
    <property type="match status" value="1"/>
</dbReference>
<proteinExistence type="predicted"/>
<evidence type="ECO:0000256" key="3">
    <source>
        <dbReference type="ARBA" id="ARBA00023306"/>
    </source>
</evidence>
<evidence type="ECO:0000259" key="4">
    <source>
        <dbReference type="Pfam" id="PF04821"/>
    </source>
</evidence>
<evidence type="ECO:0000313" key="5">
    <source>
        <dbReference type="EMBL" id="NDJ95608.1"/>
    </source>
</evidence>
<dbReference type="GO" id="GO:0043111">
    <property type="term" value="P:replication fork arrest"/>
    <property type="evidence" value="ECO:0007669"/>
    <property type="project" value="TreeGrafter"/>
</dbReference>
<evidence type="ECO:0000256" key="2">
    <source>
        <dbReference type="ARBA" id="ARBA00023242"/>
    </source>
</evidence>
<dbReference type="GO" id="GO:0006281">
    <property type="term" value="P:DNA repair"/>
    <property type="evidence" value="ECO:0007669"/>
    <property type="project" value="TreeGrafter"/>
</dbReference>
<dbReference type="GO" id="GO:0031298">
    <property type="term" value="C:replication fork protection complex"/>
    <property type="evidence" value="ECO:0007669"/>
    <property type="project" value="TreeGrafter"/>
</dbReference>
<keyword evidence="2" id="KW-0539">Nucleus</keyword>